<dbReference type="GO" id="GO:0000156">
    <property type="term" value="F:phosphorelay response regulator activity"/>
    <property type="evidence" value="ECO:0007669"/>
    <property type="project" value="TreeGrafter"/>
</dbReference>
<dbReference type="GO" id="GO:0032993">
    <property type="term" value="C:protein-DNA complex"/>
    <property type="evidence" value="ECO:0007669"/>
    <property type="project" value="TreeGrafter"/>
</dbReference>
<evidence type="ECO:0000313" key="4">
    <source>
        <dbReference type="EMBL" id="OIQ69481.1"/>
    </source>
</evidence>
<sequence length="230" mass="25207">MRILLVEDHTTLRDLIGDHLCERGFAVDPVSRAEDALASAAVMSYDAAIIDLGLPEMDGLELLTKMQAGTADGVPTLVITARDGLSDRVRGLNAGADDYLVKPFDLDELEARLRALLRRPRLHYRPVLTRGRLAFDSASRQATVAGQPLELTRRETAVLEEFVRSKNGVIIKEVLEEHIYGFDEAVSHNALEATISRLRRKLATADAGVSIETKRGIGYLLRSSDSGDDA</sequence>
<dbReference type="PANTHER" id="PTHR48111:SF36">
    <property type="entry name" value="TRANSCRIPTIONAL REGULATORY PROTEIN CUTR"/>
    <property type="match status" value="1"/>
</dbReference>
<dbReference type="SMART" id="SM00448">
    <property type="entry name" value="REC"/>
    <property type="match status" value="1"/>
</dbReference>
<dbReference type="EMBL" id="MLJW01004700">
    <property type="protein sequence ID" value="OIQ69481.1"/>
    <property type="molecule type" value="Genomic_DNA"/>
</dbReference>
<evidence type="ECO:0000259" key="3">
    <source>
        <dbReference type="PROSITE" id="PS51755"/>
    </source>
</evidence>
<dbReference type="InterPro" id="IPR039420">
    <property type="entry name" value="WalR-like"/>
</dbReference>
<dbReference type="Gene3D" id="3.40.50.2300">
    <property type="match status" value="1"/>
</dbReference>
<evidence type="ECO:0000256" key="1">
    <source>
        <dbReference type="ARBA" id="ARBA00023125"/>
    </source>
</evidence>
<reference evidence="4" key="1">
    <citation type="submission" date="2016-10" db="EMBL/GenBank/DDBJ databases">
        <title>Sequence of Gallionella enrichment culture.</title>
        <authorList>
            <person name="Poehlein A."/>
            <person name="Muehling M."/>
            <person name="Daniel R."/>
        </authorList>
    </citation>
    <scope>NUCLEOTIDE SEQUENCE</scope>
</reference>
<organism evidence="4">
    <name type="scientific">mine drainage metagenome</name>
    <dbReference type="NCBI Taxonomy" id="410659"/>
    <lineage>
        <taxon>unclassified sequences</taxon>
        <taxon>metagenomes</taxon>
        <taxon>ecological metagenomes</taxon>
    </lineage>
</organism>
<dbReference type="AlphaFoldDB" id="A0A1J5PCW3"/>
<dbReference type="InterPro" id="IPR036388">
    <property type="entry name" value="WH-like_DNA-bd_sf"/>
</dbReference>
<dbReference type="InterPro" id="IPR011006">
    <property type="entry name" value="CheY-like_superfamily"/>
</dbReference>
<comment type="caution">
    <text evidence="4">The sequence shown here is derived from an EMBL/GenBank/DDBJ whole genome shotgun (WGS) entry which is preliminary data.</text>
</comment>
<dbReference type="GO" id="GO:0000976">
    <property type="term" value="F:transcription cis-regulatory region binding"/>
    <property type="evidence" value="ECO:0007669"/>
    <property type="project" value="TreeGrafter"/>
</dbReference>
<evidence type="ECO:0000259" key="2">
    <source>
        <dbReference type="PROSITE" id="PS50110"/>
    </source>
</evidence>
<dbReference type="Gene3D" id="1.10.10.10">
    <property type="entry name" value="Winged helix-like DNA-binding domain superfamily/Winged helix DNA-binding domain"/>
    <property type="match status" value="1"/>
</dbReference>
<dbReference type="GO" id="GO:0005829">
    <property type="term" value="C:cytosol"/>
    <property type="evidence" value="ECO:0007669"/>
    <property type="project" value="TreeGrafter"/>
</dbReference>
<proteinExistence type="predicted"/>
<name>A0A1J5PCW3_9ZZZZ</name>
<dbReference type="Gene3D" id="6.10.250.690">
    <property type="match status" value="1"/>
</dbReference>
<feature type="domain" description="OmpR/PhoB-type" evidence="3">
    <location>
        <begin position="125"/>
        <end position="223"/>
    </location>
</feature>
<dbReference type="PROSITE" id="PS51755">
    <property type="entry name" value="OMPR_PHOB"/>
    <property type="match status" value="1"/>
</dbReference>
<dbReference type="CDD" id="cd00383">
    <property type="entry name" value="trans_reg_C"/>
    <property type="match status" value="1"/>
</dbReference>
<dbReference type="InterPro" id="IPR001789">
    <property type="entry name" value="Sig_transdc_resp-reg_receiver"/>
</dbReference>
<dbReference type="Pfam" id="PF00072">
    <property type="entry name" value="Response_reg"/>
    <property type="match status" value="1"/>
</dbReference>
<dbReference type="PROSITE" id="PS50110">
    <property type="entry name" value="RESPONSE_REGULATORY"/>
    <property type="match status" value="1"/>
</dbReference>
<dbReference type="Pfam" id="PF00486">
    <property type="entry name" value="Trans_reg_C"/>
    <property type="match status" value="1"/>
</dbReference>
<dbReference type="SMART" id="SM00862">
    <property type="entry name" value="Trans_reg_C"/>
    <property type="match status" value="1"/>
</dbReference>
<keyword evidence="1" id="KW-0238">DNA-binding</keyword>
<gene>
    <name evidence="4" type="primary">qseB_34</name>
    <name evidence="4" type="ORF">GALL_489180</name>
</gene>
<dbReference type="GO" id="GO:0006355">
    <property type="term" value="P:regulation of DNA-templated transcription"/>
    <property type="evidence" value="ECO:0007669"/>
    <property type="project" value="InterPro"/>
</dbReference>
<feature type="domain" description="Response regulatory" evidence="2">
    <location>
        <begin position="2"/>
        <end position="117"/>
    </location>
</feature>
<protein>
    <submittedName>
        <fullName evidence="4">Transcriptional regulatory protein QseB</fullName>
    </submittedName>
</protein>
<dbReference type="InterPro" id="IPR001867">
    <property type="entry name" value="OmpR/PhoB-type_DNA-bd"/>
</dbReference>
<dbReference type="PANTHER" id="PTHR48111">
    <property type="entry name" value="REGULATOR OF RPOS"/>
    <property type="match status" value="1"/>
</dbReference>
<accession>A0A1J5PCW3</accession>
<dbReference type="SUPFAM" id="SSF52172">
    <property type="entry name" value="CheY-like"/>
    <property type="match status" value="1"/>
</dbReference>